<feature type="non-terminal residue" evidence="1">
    <location>
        <position position="1"/>
    </location>
</feature>
<dbReference type="AlphaFoldDB" id="A0ABD0P262"/>
<gene>
    <name evidence="1" type="ORF">M9458_036416</name>
</gene>
<name>A0ABD0P262_CIRMR</name>
<protein>
    <submittedName>
        <fullName evidence="1">Uncharacterized protein</fullName>
    </submittedName>
</protein>
<reference evidence="1 2" key="1">
    <citation type="submission" date="2024-05" db="EMBL/GenBank/DDBJ databases">
        <title>Genome sequencing and assembly of Indian major carp, Cirrhinus mrigala (Hamilton, 1822).</title>
        <authorList>
            <person name="Mohindra V."/>
            <person name="Chowdhury L.M."/>
            <person name="Lal K."/>
            <person name="Jena J.K."/>
        </authorList>
    </citation>
    <scope>NUCLEOTIDE SEQUENCE [LARGE SCALE GENOMIC DNA]</scope>
    <source>
        <strain evidence="1">CM1030</strain>
        <tissue evidence="1">Blood</tissue>
    </source>
</reference>
<dbReference type="EMBL" id="JAMKFB020000018">
    <property type="protein sequence ID" value="KAL0168194.1"/>
    <property type="molecule type" value="Genomic_DNA"/>
</dbReference>
<feature type="non-terminal residue" evidence="1">
    <location>
        <position position="52"/>
    </location>
</feature>
<keyword evidence="2" id="KW-1185">Reference proteome</keyword>
<proteinExistence type="predicted"/>
<accession>A0ABD0P262</accession>
<evidence type="ECO:0000313" key="1">
    <source>
        <dbReference type="EMBL" id="KAL0168194.1"/>
    </source>
</evidence>
<evidence type="ECO:0000313" key="2">
    <source>
        <dbReference type="Proteomes" id="UP001529510"/>
    </source>
</evidence>
<organism evidence="1 2">
    <name type="scientific">Cirrhinus mrigala</name>
    <name type="common">Mrigala</name>
    <dbReference type="NCBI Taxonomy" id="683832"/>
    <lineage>
        <taxon>Eukaryota</taxon>
        <taxon>Metazoa</taxon>
        <taxon>Chordata</taxon>
        <taxon>Craniata</taxon>
        <taxon>Vertebrata</taxon>
        <taxon>Euteleostomi</taxon>
        <taxon>Actinopterygii</taxon>
        <taxon>Neopterygii</taxon>
        <taxon>Teleostei</taxon>
        <taxon>Ostariophysi</taxon>
        <taxon>Cypriniformes</taxon>
        <taxon>Cyprinidae</taxon>
        <taxon>Labeoninae</taxon>
        <taxon>Labeonini</taxon>
        <taxon>Cirrhinus</taxon>
    </lineage>
</organism>
<sequence>LLRDAVQDPAFGQRFDHILGALLAELEKQTRLVQLLGVLAEKVRQASSSTRQ</sequence>
<dbReference type="Proteomes" id="UP001529510">
    <property type="component" value="Unassembled WGS sequence"/>
</dbReference>
<comment type="caution">
    <text evidence="1">The sequence shown here is derived from an EMBL/GenBank/DDBJ whole genome shotgun (WGS) entry which is preliminary data.</text>
</comment>